<protein>
    <submittedName>
        <fullName evidence="2">Uncharacterized protein</fullName>
    </submittedName>
</protein>
<gene>
    <name evidence="2" type="ORF">ANN_10693</name>
</gene>
<evidence type="ECO:0000256" key="1">
    <source>
        <dbReference type="SAM" id="MobiDB-lite"/>
    </source>
</evidence>
<organism evidence="2 3">
    <name type="scientific">Periplaneta americana</name>
    <name type="common">American cockroach</name>
    <name type="synonym">Blatta americana</name>
    <dbReference type="NCBI Taxonomy" id="6978"/>
    <lineage>
        <taxon>Eukaryota</taxon>
        <taxon>Metazoa</taxon>
        <taxon>Ecdysozoa</taxon>
        <taxon>Arthropoda</taxon>
        <taxon>Hexapoda</taxon>
        <taxon>Insecta</taxon>
        <taxon>Pterygota</taxon>
        <taxon>Neoptera</taxon>
        <taxon>Polyneoptera</taxon>
        <taxon>Dictyoptera</taxon>
        <taxon>Blattodea</taxon>
        <taxon>Blattoidea</taxon>
        <taxon>Blattidae</taxon>
        <taxon>Blattinae</taxon>
        <taxon>Periplaneta</taxon>
    </lineage>
</organism>
<proteinExistence type="predicted"/>
<keyword evidence="3" id="KW-1185">Reference proteome</keyword>
<reference evidence="2 3" key="1">
    <citation type="journal article" date="2022" name="Allergy">
        <title>Genome assembly and annotation of Periplaneta americana reveal a comprehensive cockroach allergen profile.</title>
        <authorList>
            <person name="Wang L."/>
            <person name="Xiong Q."/>
            <person name="Saelim N."/>
            <person name="Wang L."/>
            <person name="Nong W."/>
            <person name="Wan A.T."/>
            <person name="Shi M."/>
            <person name="Liu X."/>
            <person name="Cao Q."/>
            <person name="Hui J.H.L."/>
            <person name="Sookrung N."/>
            <person name="Leung T.F."/>
            <person name="Tungtrongchitr A."/>
            <person name="Tsui S.K.W."/>
        </authorList>
    </citation>
    <scope>NUCLEOTIDE SEQUENCE [LARGE SCALE GENOMIC DNA]</scope>
    <source>
        <strain evidence="2">PWHHKU_190912</strain>
    </source>
</reference>
<evidence type="ECO:0000313" key="3">
    <source>
        <dbReference type="Proteomes" id="UP001148838"/>
    </source>
</evidence>
<dbReference type="Proteomes" id="UP001148838">
    <property type="component" value="Unassembled WGS sequence"/>
</dbReference>
<feature type="compositionally biased region" description="Acidic residues" evidence="1">
    <location>
        <begin position="46"/>
        <end position="59"/>
    </location>
</feature>
<evidence type="ECO:0000313" key="2">
    <source>
        <dbReference type="EMBL" id="KAJ4440846.1"/>
    </source>
</evidence>
<name>A0ABQ8T2Z0_PERAM</name>
<dbReference type="EMBL" id="JAJSOF020000015">
    <property type="protein sequence ID" value="KAJ4440846.1"/>
    <property type="molecule type" value="Genomic_DNA"/>
</dbReference>
<accession>A0ABQ8T2Z0</accession>
<sequence length="92" mass="10406">MSYEEDQARILSLIKSVEEEEEILGGESSEIEDAVEIMNYNNESEQSAEEREDSSDEDIPLSQISCYIYGKDGLTVWKTIQPPQNFVLAPTT</sequence>
<comment type="caution">
    <text evidence="2">The sequence shown here is derived from an EMBL/GenBank/DDBJ whole genome shotgun (WGS) entry which is preliminary data.</text>
</comment>
<feature type="region of interest" description="Disordered" evidence="1">
    <location>
        <begin position="40"/>
        <end position="59"/>
    </location>
</feature>